<keyword evidence="5" id="KW-0460">Magnesium</keyword>
<keyword evidence="7" id="KW-0812">Transmembrane</keyword>
<name>A0A5C5VIW6_9BACT</name>
<evidence type="ECO:0000256" key="4">
    <source>
        <dbReference type="ARBA" id="ARBA00022801"/>
    </source>
</evidence>
<keyword evidence="10" id="KW-1185">Reference proteome</keyword>
<dbReference type="EMBL" id="SJPF01000001">
    <property type="protein sequence ID" value="TWT38518.1"/>
    <property type="molecule type" value="Genomic_DNA"/>
</dbReference>
<dbReference type="PANTHER" id="PTHR11603:SF147">
    <property type="entry name" value="MEMBRANE PROTEIN"/>
    <property type="match status" value="1"/>
</dbReference>
<evidence type="ECO:0000256" key="6">
    <source>
        <dbReference type="SAM" id="MobiDB-lite"/>
    </source>
</evidence>
<gene>
    <name evidence="9" type="ORF">Enr8_02110</name>
</gene>
<reference evidence="9 10" key="1">
    <citation type="submission" date="2019-02" db="EMBL/GenBank/DDBJ databases">
        <title>Deep-cultivation of Planctomycetes and their phenomic and genomic characterization uncovers novel biology.</title>
        <authorList>
            <person name="Wiegand S."/>
            <person name="Jogler M."/>
            <person name="Boedeker C."/>
            <person name="Pinto D."/>
            <person name="Vollmers J."/>
            <person name="Rivas-Marin E."/>
            <person name="Kohn T."/>
            <person name="Peeters S.H."/>
            <person name="Heuer A."/>
            <person name="Rast P."/>
            <person name="Oberbeckmann S."/>
            <person name="Bunk B."/>
            <person name="Jeske O."/>
            <person name="Meyerdierks A."/>
            <person name="Storesund J.E."/>
            <person name="Kallscheuer N."/>
            <person name="Luecker S."/>
            <person name="Lage O.M."/>
            <person name="Pohl T."/>
            <person name="Merkel B.J."/>
            <person name="Hornburger P."/>
            <person name="Mueller R.-W."/>
            <person name="Bruemmer F."/>
            <person name="Labrenz M."/>
            <person name="Spormann A.M."/>
            <person name="Op Den Camp H."/>
            <person name="Overmann J."/>
            <person name="Amann R."/>
            <person name="Jetten M.S.M."/>
            <person name="Mascher T."/>
            <person name="Medema M.H."/>
            <person name="Devos D.P."/>
            <person name="Kaster A.-K."/>
            <person name="Ovreas L."/>
            <person name="Rohde M."/>
            <person name="Galperin M.Y."/>
            <person name="Jogler C."/>
        </authorList>
    </citation>
    <scope>NUCLEOTIDE SEQUENCE [LARGE SCALE GENOMIC DNA]</scope>
    <source>
        <strain evidence="9 10">Enr8</strain>
    </source>
</reference>
<dbReference type="Pfam" id="PF01850">
    <property type="entry name" value="PIN"/>
    <property type="match status" value="1"/>
</dbReference>
<dbReference type="RefSeq" id="WP_246119905.1">
    <property type="nucleotide sequence ID" value="NZ_SJPF01000001.1"/>
</dbReference>
<keyword evidence="7" id="KW-1133">Transmembrane helix</keyword>
<evidence type="ECO:0000313" key="9">
    <source>
        <dbReference type="EMBL" id="TWT38518.1"/>
    </source>
</evidence>
<dbReference type="InterPro" id="IPR002716">
    <property type="entry name" value="PIN_dom"/>
</dbReference>
<dbReference type="Pfam" id="PF01938">
    <property type="entry name" value="TRAM"/>
    <property type="match status" value="1"/>
</dbReference>
<keyword evidence="3" id="KW-0540">Nuclease</keyword>
<feature type="transmembrane region" description="Helical" evidence="7">
    <location>
        <begin position="36"/>
        <end position="56"/>
    </location>
</feature>
<keyword evidence="7" id="KW-0472">Membrane</keyword>
<comment type="cofactor">
    <cofactor evidence="1">
        <name>Mg(2+)</name>
        <dbReference type="ChEBI" id="CHEBI:18420"/>
    </cofactor>
</comment>
<dbReference type="SMART" id="SM00670">
    <property type="entry name" value="PINc"/>
    <property type="match status" value="1"/>
</dbReference>
<feature type="domain" description="TRAM" evidence="8">
    <location>
        <begin position="275"/>
        <end position="336"/>
    </location>
</feature>
<keyword evidence="4 9" id="KW-0378">Hydrolase</keyword>
<proteinExistence type="predicted"/>
<dbReference type="GO" id="GO:0016787">
    <property type="term" value="F:hydrolase activity"/>
    <property type="evidence" value="ECO:0007669"/>
    <property type="project" value="UniProtKB-KW"/>
</dbReference>
<dbReference type="InterPro" id="IPR052041">
    <property type="entry name" value="Nucleic_acid_metab_PIN/TRAM"/>
</dbReference>
<evidence type="ECO:0000256" key="2">
    <source>
        <dbReference type="ARBA" id="ARBA00022679"/>
    </source>
</evidence>
<dbReference type="Gene3D" id="3.40.50.1010">
    <property type="entry name" value="5'-nuclease"/>
    <property type="match status" value="1"/>
</dbReference>
<dbReference type="EC" id="3.1.-.-" evidence="9"/>
<dbReference type="PROSITE" id="PS50926">
    <property type="entry name" value="TRAM"/>
    <property type="match status" value="1"/>
</dbReference>
<evidence type="ECO:0000313" key="10">
    <source>
        <dbReference type="Proteomes" id="UP000318878"/>
    </source>
</evidence>
<feature type="transmembrane region" description="Helical" evidence="7">
    <location>
        <begin position="68"/>
        <end position="91"/>
    </location>
</feature>
<dbReference type="PANTHER" id="PTHR11603">
    <property type="entry name" value="AAA FAMILY ATPASE"/>
    <property type="match status" value="1"/>
</dbReference>
<dbReference type="GO" id="GO:0016740">
    <property type="term" value="F:transferase activity"/>
    <property type="evidence" value="ECO:0007669"/>
    <property type="project" value="UniProtKB-KW"/>
</dbReference>
<evidence type="ECO:0000256" key="5">
    <source>
        <dbReference type="ARBA" id="ARBA00022842"/>
    </source>
</evidence>
<protein>
    <submittedName>
        <fullName evidence="9">Putative PIN and TRAM-domain containing protein</fullName>
        <ecNumber evidence="9">3.1.-.-</ecNumber>
    </submittedName>
</protein>
<dbReference type="Proteomes" id="UP000318878">
    <property type="component" value="Unassembled WGS sequence"/>
</dbReference>
<evidence type="ECO:0000259" key="8">
    <source>
        <dbReference type="PROSITE" id="PS50926"/>
    </source>
</evidence>
<dbReference type="CDD" id="cd09877">
    <property type="entry name" value="PIN_YacL-like"/>
    <property type="match status" value="1"/>
</dbReference>
<comment type="caution">
    <text evidence="9">The sequence shown here is derived from an EMBL/GenBank/DDBJ whole genome shotgun (WGS) entry which is preliminary data.</text>
</comment>
<dbReference type="InterPro" id="IPR002792">
    <property type="entry name" value="TRAM_dom"/>
</dbReference>
<evidence type="ECO:0000256" key="7">
    <source>
        <dbReference type="SAM" id="Phobius"/>
    </source>
</evidence>
<sequence length="363" mass="39781">MALLILRCIFLLVAAGVGVSIITVNDFASTARSQPFWTFTGVMLVAIVVIGMDVAFKRKRYDTISGVYFGLLVGLFLTYILGLAIQPFFPADELGATGGPQRAVQLVIGMVLCYACISLVLQTKDDFRFIIPYVEFSKDVKGLKPYILDTSVVIDGRIADVVETQLFDNQLIMPRFVLAELQAIADSGDKLKRSRGRRGLDILNRLRNHTAVDLKIHDRETPEMDGQPVDMKLVLLAKNMEGKIVTGDYNLNKVARLHNVDVINLNDVANALKPVFLPGEQLVVRIVKRGEEDSQGVGYLDDGTMIVVEGGRDHIGQNVQILVTSVLQTSAGRMIFGRYETVVGGQGGSSEAPSRQRPAESKA</sequence>
<organism evidence="9 10">
    <name type="scientific">Blastopirellula retiformator</name>
    <dbReference type="NCBI Taxonomy" id="2527970"/>
    <lineage>
        <taxon>Bacteria</taxon>
        <taxon>Pseudomonadati</taxon>
        <taxon>Planctomycetota</taxon>
        <taxon>Planctomycetia</taxon>
        <taxon>Pirellulales</taxon>
        <taxon>Pirellulaceae</taxon>
        <taxon>Blastopirellula</taxon>
    </lineage>
</organism>
<dbReference type="AlphaFoldDB" id="A0A5C5VIW6"/>
<evidence type="ECO:0000256" key="3">
    <source>
        <dbReference type="ARBA" id="ARBA00022722"/>
    </source>
</evidence>
<evidence type="ECO:0000256" key="1">
    <source>
        <dbReference type="ARBA" id="ARBA00001946"/>
    </source>
</evidence>
<dbReference type="InterPro" id="IPR029060">
    <property type="entry name" value="PIN-like_dom_sf"/>
</dbReference>
<accession>A0A5C5VIW6</accession>
<keyword evidence="2" id="KW-0808">Transferase</keyword>
<feature type="region of interest" description="Disordered" evidence="6">
    <location>
        <begin position="344"/>
        <end position="363"/>
    </location>
</feature>
<dbReference type="SUPFAM" id="SSF88723">
    <property type="entry name" value="PIN domain-like"/>
    <property type="match status" value="1"/>
</dbReference>
<dbReference type="GO" id="GO:0004518">
    <property type="term" value="F:nuclease activity"/>
    <property type="evidence" value="ECO:0007669"/>
    <property type="project" value="UniProtKB-KW"/>
</dbReference>
<feature type="transmembrane region" description="Helical" evidence="7">
    <location>
        <begin position="103"/>
        <end position="121"/>
    </location>
</feature>